<evidence type="ECO:0000256" key="2">
    <source>
        <dbReference type="SAM" id="MobiDB-lite"/>
    </source>
</evidence>
<dbReference type="Gene3D" id="1.20.1250.20">
    <property type="entry name" value="MFS general substrate transporter like domains"/>
    <property type="match status" value="2"/>
</dbReference>
<protein>
    <submittedName>
        <fullName evidence="4">Major facilitator superfamily domain-containing protein 12-like</fullName>
    </submittedName>
</protein>
<dbReference type="GO" id="GO:0015293">
    <property type="term" value="F:symporter activity"/>
    <property type="evidence" value="ECO:0007669"/>
    <property type="project" value="InterPro"/>
</dbReference>
<feature type="transmembrane region" description="Helical" evidence="3">
    <location>
        <begin position="303"/>
        <end position="326"/>
    </location>
</feature>
<evidence type="ECO:0000313" key="4">
    <source>
        <dbReference type="EMBL" id="LAB69536.1"/>
    </source>
</evidence>
<keyword evidence="3" id="KW-0812">Transmembrane</keyword>
<dbReference type="AlphaFoldDB" id="A0A2P2I6J1"/>
<evidence type="ECO:0000256" key="1">
    <source>
        <dbReference type="ARBA" id="ARBA00008335"/>
    </source>
</evidence>
<feature type="transmembrane region" description="Helical" evidence="3">
    <location>
        <begin position="153"/>
        <end position="177"/>
    </location>
</feature>
<feature type="region of interest" description="Disordered" evidence="2">
    <location>
        <begin position="536"/>
        <end position="567"/>
    </location>
</feature>
<name>A0A2P2I6J1_9CRUS</name>
<sequence>MAALSKRTLLGYGTGHVLNDLCSSLWFTYLLIFLNKVERFPNALAGVVLLIGQITDGIATPFVGHEADRTDDTPFCIKYGRRKTWHLVGTFCVIVGFPFIFLGCLGCSLTEAWYQVFYLAPFVMIFQFGWAAVQISHLALIPQLTSDPHARTLLTAIRYGATVISNVTVYLVTWLVLGIETNGGSAQILGPNDAITFKIIVAVIIVLGTIFSIVFHLTVKEDNSPAGYSALACSGSDSGGIEERIGEEIVHHGAAEPSVAEGSSERLLAPGASSPQQSAPQAHAYANTREHMRASDWFKYKEFYLVAALYTCTRLFCNVTQAYIPIYLQDTLVLSPQSVAYIPLTMYVAGFVNALAIKPINEKFGRKVAFIIGCALGISACIWINFGEGDLYKTVLLYPVVILLGSGSSIMLVTSLSITADLIGNNIESGAFVYGAMSFCDKFANGIVIMIIQYYSPYTPMCAHCFQYYRYILTYVCGGTALLAGITSIFLTSSIIKNDAGPSGNHGNVSIMNSSSSSSGVVDSLSVSYSSSDEEEKLLKRRQQRHAAEACSGSSVKDYGSSGHTMT</sequence>
<dbReference type="Pfam" id="PF13347">
    <property type="entry name" value="MFS_2"/>
    <property type="match status" value="1"/>
</dbReference>
<feature type="transmembrane region" description="Helical" evidence="3">
    <location>
        <begin position="197"/>
        <end position="219"/>
    </location>
</feature>
<keyword evidence="3" id="KW-0472">Membrane</keyword>
<reference evidence="5" key="1">
    <citation type="submission" date="2017-11" db="EMBL/GenBank/DDBJ databases">
        <title>The sensing device of the deep-sea amphipod.</title>
        <authorList>
            <person name="Kobayashi H."/>
            <person name="Nagahama T."/>
            <person name="Arai W."/>
            <person name="Sasagawa Y."/>
            <person name="Umeda M."/>
            <person name="Hayashi T."/>
            <person name="Nikaido I."/>
            <person name="Watanabe H."/>
            <person name="Oguri K."/>
            <person name="Kitazato H."/>
            <person name="Fujioka K."/>
            <person name="Kido Y."/>
            <person name="Takami H."/>
        </authorList>
    </citation>
    <scope>NUCLEOTIDE SEQUENCE</scope>
    <source>
        <tissue evidence="5">Whole body</tissue>
    </source>
</reference>
<dbReference type="GO" id="GO:0008643">
    <property type="term" value="P:carbohydrate transport"/>
    <property type="evidence" value="ECO:0007669"/>
    <property type="project" value="InterPro"/>
</dbReference>
<dbReference type="InterPro" id="IPR039672">
    <property type="entry name" value="MFS_2"/>
</dbReference>
<dbReference type="FunFam" id="1.20.1250.20:FF:000431">
    <property type="entry name" value="Predicted protein"/>
    <property type="match status" value="1"/>
</dbReference>
<evidence type="ECO:0000313" key="5">
    <source>
        <dbReference type="EMBL" id="LAC23657.1"/>
    </source>
</evidence>
<dbReference type="InterPro" id="IPR036259">
    <property type="entry name" value="MFS_trans_sf"/>
</dbReference>
<evidence type="ECO:0000256" key="3">
    <source>
        <dbReference type="SAM" id="Phobius"/>
    </source>
</evidence>
<dbReference type="CDD" id="cd17491">
    <property type="entry name" value="MFS_MFSD12"/>
    <property type="match status" value="1"/>
</dbReference>
<feature type="transmembrane region" description="Helical" evidence="3">
    <location>
        <begin position="116"/>
        <end position="141"/>
    </location>
</feature>
<proteinExistence type="evidence at transcript level"/>
<dbReference type="EMBL" id="IACF01003932">
    <property type="protein sequence ID" value="LAB69536.1"/>
    <property type="molecule type" value="mRNA"/>
</dbReference>
<feature type="transmembrane region" description="Helical" evidence="3">
    <location>
        <begin position="87"/>
        <end position="110"/>
    </location>
</feature>
<dbReference type="SUPFAM" id="SSF103473">
    <property type="entry name" value="MFS general substrate transporter"/>
    <property type="match status" value="1"/>
</dbReference>
<dbReference type="PANTHER" id="PTHR11328">
    <property type="entry name" value="MAJOR FACILITATOR SUPERFAMILY DOMAIN-CONTAINING PROTEIN"/>
    <property type="match status" value="1"/>
</dbReference>
<feature type="region of interest" description="Disordered" evidence="2">
    <location>
        <begin position="266"/>
        <end position="285"/>
    </location>
</feature>
<dbReference type="GO" id="GO:0005886">
    <property type="term" value="C:plasma membrane"/>
    <property type="evidence" value="ECO:0007669"/>
    <property type="project" value="TreeGrafter"/>
</dbReference>
<dbReference type="PANTHER" id="PTHR11328:SF28">
    <property type="entry name" value="MAJOR FACILITATOR SUPERFAMILY DOMAIN-CONTAINING PROTEIN 12"/>
    <property type="match status" value="1"/>
</dbReference>
<accession>A0A2P2I6J1</accession>
<reference evidence="4" key="2">
    <citation type="journal article" date="2018" name="Biosci. Biotechnol. Biochem.">
        <title>Polysaccharide hydrolase of the hadal zone amphipods Hirondellea gigas.</title>
        <authorList>
            <person name="Kobayashi H."/>
            <person name="Nagahama T."/>
            <person name="Arai W."/>
            <person name="Sasagawa Y."/>
            <person name="Umeda M."/>
            <person name="Hayashi T."/>
            <person name="Nikaido I."/>
            <person name="Watanabe H."/>
            <person name="Oguri K."/>
            <person name="Kitazato H."/>
            <person name="Fujioka K."/>
            <person name="Kido Y."/>
            <person name="Takami H."/>
        </authorList>
    </citation>
    <scope>NUCLEOTIDE SEQUENCE</scope>
    <source>
        <tissue evidence="4">Whole body</tissue>
    </source>
</reference>
<comment type="similarity">
    <text evidence="1">Belongs to the major facilitator superfamily.</text>
</comment>
<feature type="transmembrane region" description="Helical" evidence="3">
    <location>
        <begin position="368"/>
        <end position="386"/>
    </location>
</feature>
<organism evidence="4">
    <name type="scientific">Hirondellea gigas</name>
    <dbReference type="NCBI Taxonomy" id="1518452"/>
    <lineage>
        <taxon>Eukaryota</taxon>
        <taxon>Metazoa</taxon>
        <taxon>Ecdysozoa</taxon>
        <taxon>Arthropoda</taxon>
        <taxon>Crustacea</taxon>
        <taxon>Multicrustacea</taxon>
        <taxon>Malacostraca</taxon>
        <taxon>Eumalacostraca</taxon>
        <taxon>Peracarida</taxon>
        <taxon>Amphipoda</taxon>
        <taxon>Amphilochidea</taxon>
        <taxon>Lysianassida</taxon>
        <taxon>Lysianassidira</taxon>
        <taxon>Lysianassoidea</taxon>
        <taxon>Lysianassidae</taxon>
        <taxon>Hirondellea</taxon>
    </lineage>
</organism>
<dbReference type="EMBL" id="IACT01004465">
    <property type="protein sequence ID" value="LAC23657.1"/>
    <property type="molecule type" value="mRNA"/>
</dbReference>
<feature type="transmembrane region" description="Helical" evidence="3">
    <location>
        <begin position="431"/>
        <end position="456"/>
    </location>
</feature>
<feature type="transmembrane region" description="Helical" evidence="3">
    <location>
        <begin position="468"/>
        <end position="491"/>
    </location>
</feature>
<feature type="transmembrane region" description="Helical" evidence="3">
    <location>
        <begin position="338"/>
        <end position="356"/>
    </location>
</feature>
<keyword evidence="3" id="KW-1133">Transmembrane helix</keyword>
<feature type="transmembrane region" description="Helical" evidence="3">
    <location>
        <begin position="398"/>
        <end position="419"/>
    </location>
</feature>